<reference evidence="2 3" key="1">
    <citation type="submission" date="2006-02" db="EMBL/GenBank/DDBJ databases">
        <authorList>
            <person name="Pinhassi J."/>
            <person name="Pedros-Alio C."/>
            <person name="Ferriera S."/>
            <person name="Johnson J."/>
            <person name="Kravitz S."/>
            <person name="Halpern A."/>
            <person name="Remington K."/>
            <person name="Beeson K."/>
            <person name="Tran B."/>
            <person name="Rogers Y.-H."/>
            <person name="Friedman R."/>
            <person name="Venter J.C."/>
        </authorList>
    </citation>
    <scope>NUCLEOTIDE SEQUENCE [LARGE SCALE GENOMIC DNA]</scope>
    <source>
        <strain evidence="2 3">MED92</strain>
    </source>
</reference>
<keyword evidence="1" id="KW-1133">Transmembrane helix</keyword>
<dbReference type="InterPro" id="IPR008407">
    <property type="entry name" value="Brnchd-chn_aa_trnsp_AzlD"/>
</dbReference>
<dbReference type="RefSeq" id="WP_007019573.1">
    <property type="nucleotide sequence ID" value="NZ_CH724125.1"/>
</dbReference>
<dbReference type="Proteomes" id="UP000002171">
    <property type="component" value="Unassembled WGS sequence"/>
</dbReference>
<dbReference type="Pfam" id="PF05437">
    <property type="entry name" value="AzlD"/>
    <property type="match status" value="1"/>
</dbReference>
<keyword evidence="3" id="KW-1185">Reference proteome</keyword>
<name>A0A7U8C668_NEPCE</name>
<evidence type="ECO:0008006" key="4">
    <source>
        <dbReference type="Google" id="ProtNLM"/>
    </source>
</evidence>
<evidence type="ECO:0000313" key="3">
    <source>
        <dbReference type="Proteomes" id="UP000002171"/>
    </source>
</evidence>
<feature type="transmembrane region" description="Helical" evidence="1">
    <location>
        <begin position="69"/>
        <end position="100"/>
    </location>
</feature>
<dbReference type="AlphaFoldDB" id="A0A7U8C668"/>
<sequence length="101" mass="11022">MNYWLLIIAMTGVVFTSRYLFLEPKLPLKLSDEALRVLSYSAPAVLSAVIGPLVFTHEGALITELANPYLIGAVTAVVLMLLTKNTLLTAVLSMTLFLIIN</sequence>
<proteinExistence type="predicted"/>
<accession>A0A7U8C668</accession>
<dbReference type="EMBL" id="AAOW01000015">
    <property type="protein sequence ID" value="EAR60634.1"/>
    <property type="molecule type" value="Genomic_DNA"/>
</dbReference>
<evidence type="ECO:0000313" key="2">
    <source>
        <dbReference type="EMBL" id="EAR60634.1"/>
    </source>
</evidence>
<feature type="transmembrane region" description="Helical" evidence="1">
    <location>
        <begin position="34"/>
        <end position="57"/>
    </location>
</feature>
<keyword evidence="1" id="KW-0812">Transmembrane</keyword>
<feature type="transmembrane region" description="Helical" evidence="1">
    <location>
        <begin position="6"/>
        <end position="22"/>
    </location>
</feature>
<evidence type="ECO:0000256" key="1">
    <source>
        <dbReference type="SAM" id="Phobius"/>
    </source>
</evidence>
<protein>
    <recommendedName>
        <fullName evidence="4">Branched-chain amino acid ABC transporter</fullName>
    </recommendedName>
</protein>
<comment type="caution">
    <text evidence="2">The sequence shown here is derived from an EMBL/GenBank/DDBJ whole genome shotgun (WGS) entry which is preliminary data.</text>
</comment>
<organism evidence="2 3">
    <name type="scientific">Neptuniibacter caesariensis</name>
    <dbReference type="NCBI Taxonomy" id="207954"/>
    <lineage>
        <taxon>Bacteria</taxon>
        <taxon>Pseudomonadati</taxon>
        <taxon>Pseudomonadota</taxon>
        <taxon>Gammaproteobacteria</taxon>
        <taxon>Oceanospirillales</taxon>
        <taxon>Oceanospirillaceae</taxon>
        <taxon>Neptuniibacter</taxon>
    </lineage>
</organism>
<dbReference type="OrthoDB" id="4257348at2"/>
<gene>
    <name evidence="2" type="ORF">MED92_09526</name>
</gene>
<keyword evidence="1" id="KW-0472">Membrane</keyword>